<proteinExistence type="predicted"/>
<evidence type="ECO:0000313" key="2">
    <source>
        <dbReference type="Proteomes" id="UP001549104"/>
    </source>
</evidence>
<accession>A0ABV2K9V9</accession>
<reference evidence="1 2" key="1">
    <citation type="submission" date="2024-06" db="EMBL/GenBank/DDBJ databases">
        <title>Sorghum-associated microbial communities from plants grown in Nebraska, USA.</title>
        <authorList>
            <person name="Schachtman D."/>
        </authorList>
    </citation>
    <scope>NUCLEOTIDE SEQUENCE [LARGE SCALE GENOMIC DNA]</scope>
    <source>
        <strain evidence="1 2">1288</strain>
    </source>
</reference>
<dbReference type="Proteomes" id="UP001549104">
    <property type="component" value="Unassembled WGS sequence"/>
</dbReference>
<keyword evidence="2" id="KW-1185">Reference proteome</keyword>
<comment type="caution">
    <text evidence="1">The sequence shown here is derived from an EMBL/GenBank/DDBJ whole genome shotgun (WGS) entry which is preliminary data.</text>
</comment>
<sequence length="79" mass="8954">MSFYVYETQVETQTKPDESARTCTKCGWGMDEGFLHEPSGSTYCSVACLDNDISLAQQEGMTLDDLFWTDWHGEMEVAE</sequence>
<gene>
    <name evidence="1" type="ORF">ABIC55_002968</name>
</gene>
<protein>
    <recommendedName>
        <fullName evidence="3">DNA gyrase inhibitor YacG</fullName>
    </recommendedName>
</protein>
<name>A0ABV2K9V9_SPOPS</name>
<dbReference type="RefSeq" id="WP_354313609.1">
    <property type="nucleotide sequence ID" value="NZ_JBEPME010000004.1"/>
</dbReference>
<evidence type="ECO:0008006" key="3">
    <source>
        <dbReference type="Google" id="ProtNLM"/>
    </source>
</evidence>
<dbReference type="EMBL" id="JBEPME010000004">
    <property type="protein sequence ID" value="MET3657871.1"/>
    <property type="molecule type" value="Genomic_DNA"/>
</dbReference>
<evidence type="ECO:0000313" key="1">
    <source>
        <dbReference type="EMBL" id="MET3657871.1"/>
    </source>
</evidence>
<organism evidence="1 2">
    <name type="scientific">Sporosarcina psychrophila</name>
    <name type="common">Bacillus psychrophilus</name>
    <dbReference type="NCBI Taxonomy" id="1476"/>
    <lineage>
        <taxon>Bacteria</taxon>
        <taxon>Bacillati</taxon>
        <taxon>Bacillota</taxon>
        <taxon>Bacilli</taxon>
        <taxon>Bacillales</taxon>
        <taxon>Caryophanaceae</taxon>
        <taxon>Sporosarcina</taxon>
    </lineage>
</organism>